<evidence type="ECO:0000256" key="21">
    <source>
        <dbReference type="ARBA" id="ARBA00048679"/>
    </source>
</evidence>
<comment type="catalytic activity">
    <reaction evidence="21">
        <text>L-seryl-[protein] + ATP = O-phospho-L-seryl-[protein] + ADP + H(+)</text>
        <dbReference type="Rhea" id="RHEA:17989"/>
        <dbReference type="Rhea" id="RHEA-COMP:9863"/>
        <dbReference type="Rhea" id="RHEA-COMP:11604"/>
        <dbReference type="ChEBI" id="CHEBI:15378"/>
        <dbReference type="ChEBI" id="CHEBI:29999"/>
        <dbReference type="ChEBI" id="CHEBI:30616"/>
        <dbReference type="ChEBI" id="CHEBI:83421"/>
        <dbReference type="ChEBI" id="CHEBI:456216"/>
        <dbReference type="EC" id="2.7.11.1"/>
    </reaction>
</comment>
<dbReference type="GO" id="GO:0005524">
    <property type="term" value="F:ATP binding"/>
    <property type="evidence" value="ECO:0007669"/>
    <property type="project" value="UniProtKB-UniRule"/>
</dbReference>
<dbReference type="EMBL" id="LRBV02000005">
    <property type="status" value="NOT_ANNOTATED_CDS"/>
    <property type="molecule type" value="Genomic_DNA"/>
</dbReference>
<keyword evidence="14" id="KW-0418">Kinase</keyword>
<dbReference type="Gene3D" id="3.80.10.10">
    <property type="entry name" value="Ribonuclease Inhibitor"/>
    <property type="match status" value="5"/>
</dbReference>
<keyword evidence="6" id="KW-0723">Serine/threonine-protein kinase</keyword>
<keyword evidence="19" id="KW-0325">Glycoprotein</keyword>
<dbReference type="SMART" id="SM00365">
    <property type="entry name" value="LRR_SD22"/>
    <property type="match status" value="6"/>
</dbReference>
<dbReference type="FunFam" id="1.10.510.10:FF:000358">
    <property type="entry name" value="Putative leucine-rich repeat receptor-like serine/threonine-protein kinase"/>
    <property type="match status" value="1"/>
</dbReference>
<dbReference type="InterPro" id="IPR008271">
    <property type="entry name" value="Ser/Thr_kinase_AS"/>
</dbReference>
<keyword evidence="9" id="KW-0808">Transferase</keyword>
<dbReference type="AlphaFoldDB" id="A0A7N2LQQ1"/>
<dbReference type="FunFam" id="3.80.10.10:FF:000101">
    <property type="entry name" value="LRR receptor-like serine/threonine-protein kinase ERECTA"/>
    <property type="match status" value="1"/>
</dbReference>
<evidence type="ECO:0000256" key="22">
    <source>
        <dbReference type="PROSITE-ProRule" id="PRU10141"/>
    </source>
</evidence>
<evidence type="ECO:0000256" key="11">
    <source>
        <dbReference type="ARBA" id="ARBA00022729"/>
    </source>
</evidence>
<accession>A0A7N2LQQ1</accession>
<dbReference type="Pfam" id="PF00069">
    <property type="entry name" value="Pkinase"/>
    <property type="match status" value="1"/>
</dbReference>
<keyword evidence="8" id="KW-0433">Leucine-rich repeat</keyword>
<dbReference type="PROSITE" id="PS00108">
    <property type="entry name" value="PROTEIN_KINASE_ST"/>
    <property type="match status" value="1"/>
</dbReference>
<dbReference type="KEGG" id="qlo:115988518"/>
<keyword evidence="18" id="KW-0675">Receptor</keyword>
<dbReference type="FunFam" id="3.30.200.20:FF:000661">
    <property type="entry name" value="Serine-threonine protein kinase plant-type"/>
    <property type="match status" value="1"/>
</dbReference>
<reference evidence="26" key="2">
    <citation type="submission" date="2021-01" db="UniProtKB">
        <authorList>
            <consortium name="EnsemblPlants"/>
        </authorList>
    </citation>
    <scope>IDENTIFICATION</scope>
</reference>
<comment type="subcellular location">
    <subcellularLocation>
        <location evidence="1">Cell membrane</location>
        <topology evidence="1">Single-pass membrane protein</topology>
    </subcellularLocation>
    <subcellularLocation>
        <location evidence="2">Membrane</location>
        <topology evidence="2">Single-pass type I membrane protein</topology>
    </subcellularLocation>
</comment>
<dbReference type="PRINTS" id="PR00019">
    <property type="entry name" value="LEURICHRPT"/>
</dbReference>
<dbReference type="InterPro" id="IPR051809">
    <property type="entry name" value="Plant_receptor-like_S/T_kinase"/>
</dbReference>
<evidence type="ECO:0000256" key="2">
    <source>
        <dbReference type="ARBA" id="ARBA00004479"/>
    </source>
</evidence>
<evidence type="ECO:0000256" key="10">
    <source>
        <dbReference type="ARBA" id="ARBA00022692"/>
    </source>
</evidence>
<evidence type="ECO:0000256" key="16">
    <source>
        <dbReference type="ARBA" id="ARBA00022989"/>
    </source>
</evidence>
<dbReference type="PANTHER" id="PTHR27008:SF497">
    <property type="entry name" value="OS11G0695000 PROTEIN"/>
    <property type="match status" value="1"/>
</dbReference>
<dbReference type="SUPFAM" id="SSF52058">
    <property type="entry name" value="L domain-like"/>
    <property type="match status" value="3"/>
</dbReference>
<dbReference type="GeneID" id="115988518"/>
<dbReference type="PROSITE" id="PS00107">
    <property type="entry name" value="PROTEIN_KINASE_ATP"/>
    <property type="match status" value="1"/>
</dbReference>
<keyword evidence="11 24" id="KW-0732">Signal</keyword>
<keyword evidence="27" id="KW-1185">Reference proteome</keyword>
<evidence type="ECO:0000313" key="27">
    <source>
        <dbReference type="Proteomes" id="UP000594261"/>
    </source>
</evidence>
<dbReference type="PANTHER" id="PTHR27008">
    <property type="entry name" value="OS04G0122200 PROTEIN"/>
    <property type="match status" value="1"/>
</dbReference>
<dbReference type="Pfam" id="PF00560">
    <property type="entry name" value="LRR_1"/>
    <property type="match status" value="12"/>
</dbReference>
<dbReference type="SUPFAM" id="SSF56112">
    <property type="entry name" value="Protein kinase-like (PK-like)"/>
    <property type="match status" value="1"/>
</dbReference>
<feature type="binding site" evidence="22">
    <location>
        <position position="866"/>
    </location>
    <ligand>
        <name>ATP</name>
        <dbReference type="ChEBI" id="CHEBI:30616"/>
    </ligand>
</feature>
<sequence>MSPFTLMMLTKRRSILLLLAFLLVQPCILHLSHSSNNFTDQSALIAFKSEISFHPNDTIFSAGNWSTTTNFCEWFGVSCSRRRQRVTALNLSYVDLHGTISPHIGNLSFLVSLDLQNNSFSGFLPHEIGNLHRLRELRLSNNLLEGSIPPTLHNCQKLVVLFLDGNKLNGSIPKDLGMLPRVRVIELSQNKLMGTIPSSLGNMSSLEFLDLSYNSLTGAFPLLIFNLSSLIKSIDITENNLSGTLPMDLCSCCPNLQGLYISYNKFSGKLPSQFNNCRELLELSLSYNMVDGSISKGFGSLKKVELLYLGGNNLIGNIPPIISNLSMLQGFYAEENNIKGSMPSDLWCLHNLKELNIYFNDLTGTIPQNIFNITSLQMLNLMGNSLSGNLSFDTRIPCPNLGSLFLDGNNISGRIPSYLSNCSNLVEVDLSVNLLSGPIPRSLGSLKYLKILGLFDNQLTEESGHQEHSFLTSLTSCTSLEELLISNNPLNITIPETIGNFSASLKIIDASQSQTKGKIPMGIGSLKNLTWLDLSYNNLSGNLPSTLGGLEELQRLHLRDNNIRGNIPEELCQLIKLGELFLSNNKISGSIPNCIGNLNLLQRLNLSYNKLTSSIPLNVWNLENMLFLDLSSNSLYGSLSPNMKTLKAIEYLNLSHNQITGKVPSIIGAFESLSNLDLSKNSFQGDIPDSFGQLKGMDLLDLSNNNLLGAIPKSLEALRFLKYLNLSFNKLSGEIPSGGPFANFKAKSFLGNEALCGNSIFGVPPCMSPSSKGARMKQLLLKYFIPSIASIIIFAMLVIMLRRHPQYNMQIPSSLFTLPTVDWRMISYQELCRGTNNFCESNLLGIGGFGTVYKGILSDGTIVAVKVLNLHLEDAFKSFDAECKVLRALRHRNLVKVISVCSSPQFKALVLQYMSNYSLEKWIYSHNYCLNLVQRVGIMVDVASALDYLHNGQLESVVHCDLKPSNILLDEDMVAHVGDFGIAKILAENKDATQTRTIGTIGYIAPEYGSEGRVSTKCDIYSYGIILLEMITRKKPTDEMFVGELGMRQWIASLPDRMEVVDDGLLSIEDGRDVTVMQTILSSILELGLRCSEELPDERLEIKDVVAKVNKIRLALLGNRNRGV</sequence>
<protein>
    <recommendedName>
        <fullName evidence="4">non-specific serine/threonine protein kinase</fullName>
        <ecNumber evidence="4">2.7.11.1</ecNumber>
    </recommendedName>
</protein>
<evidence type="ECO:0000256" key="14">
    <source>
        <dbReference type="ARBA" id="ARBA00022777"/>
    </source>
</evidence>
<evidence type="ECO:0000256" key="18">
    <source>
        <dbReference type="ARBA" id="ARBA00023170"/>
    </source>
</evidence>
<keyword evidence="17 23" id="KW-0472">Membrane</keyword>
<keyword evidence="13 22" id="KW-0547">Nucleotide-binding</keyword>
<evidence type="ECO:0000256" key="12">
    <source>
        <dbReference type="ARBA" id="ARBA00022737"/>
    </source>
</evidence>
<dbReference type="Gene3D" id="1.10.510.10">
    <property type="entry name" value="Transferase(Phosphotransferase) domain 1"/>
    <property type="match status" value="1"/>
</dbReference>
<evidence type="ECO:0000256" key="13">
    <source>
        <dbReference type="ARBA" id="ARBA00022741"/>
    </source>
</evidence>
<dbReference type="InterPro" id="IPR013210">
    <property type="entry name" value="LRR_N_plant-typ"/>
</dbReference>
<evidence type="ECO:0000259" key="25">
    <source>
        <dbReference type="PROSITE" id="PS50011"/>
    </source>
</evidence>
<dbReference type="Gramene" id="QL05p050174:mrna">
    <property type="protein sequence ID" value="QL05p050174:mrna"/>
    <property type="gene ID" value="QL05p050174"/>
</dbReference>
<evidence type="ECO:0000256" key="1">
    <source>
        <dbReference type="ARBA" id="ARBA00004162"/>
    </source>
</evidence>
<name>A0A7N2LQQ1_QUELO</name>
<evidence type="ECO:0000256" key="15">
    <source>
        <dbReference type="ARBA" id="ARBA00022840"/>
    </source>
</evidence>
<organism evidence="26 27">
    <name type="scientific">Quercus lobata</name>
    <name type="common">Valley oak</name>
    <dbReference type="NCBI Taxonomy" id="97700"/>
    <lineage>
        <taxon>Eukaryota</taxon>
        <taxon>Viridiplantae</taxon>
        <taxon>Streptophyta</taxon>
        <taxon>Embryophyta</taxon>
        <taxon>Tracheophyta</taxon>
        <taxon>Spermatophyta</taxon>
        <taxon>Magnoliopsida</taxon>
        <taxon>eudicotyledons</taxon>
        <taxon>Gunneridae</taxon>
        <taxon>Pentapetalae</taxon>
        <taxon>rosids</taxon>
        <taxon>fabids</taxon>
        <taxon>Fagales</taxon>
        <taxon>Fagaceae</taxon>
        <taxon>Quercus</taxon>
    </lineage>
</organism>
<dbReference type="InterPro" id="IPR011009">
    <property type="entry name" value="Kinase-like_dom_sf"/>
</dbReference>
<dbReference type="SMART" id="SM00369">
    <property type="entry name" value="LRR_TYP"/>
    <property type="match status" value="11"/>
</dbReference>
<feature type="chain" id="PRO_5029497118" description="non-specific serine/threonine protein kinase" evidence="24">
    <location>
        <begin position="35"/>
        <end position="1124"/>
    </location>
</feature>
<evidence type="ECO:0000256" key="8">
    <source>
        <dbReference type="ARBA" id="ARBA00022614"/>
    </source>
</evidence>
<feature type="transmembrane region" description="Helical" evidence="23">
    <location>
        <begin position="780"/>
        <end position="801"/>
    </location>
</feature>
<keyword evidence="5" id="KW-1003">Cell membrane</keyword>
<dbReference type="Pfam" id="PF08263">
    <property type="entry name" value="LRRNT_2"/>
    <property type="match status" value="1"/>
</dbReference>
<evidence type="ECO:0000256" key="6">
    <source>
        <dbReference type="ARBA" id="ARBA00022527"/>
    </source>
</evidence>
<dbReference type="InterPro" id="IPR003591">
    <property type="entry name" value="Leu-rich_rpt_typical-subtyp"/>
</dbReference>
<dbReference type="PROSITE" id="PS50011">
    <property type="entry name" value="PROTEIN_KINASE_DOM"/>
    <property type="match status" value="1"/>
</dbReference>
<evidence type="ECO:0000256" key="3">
    <source>
        <dbReference type="ARBA" id="ARBA00008684"/>
    </source>
</evidence>
<proteinExistence type="inferred from homology"/>
<evidence type="ECO:0000256" key="17">
    <source>
        <dbReference type="ARBA" id="ARBA00023136"/>
    </source>
</evidence>
<dbReference type="RefSeq" id="XP_030967946.1">
    <property type="nucleotide sequence ID" value="XM_031112086.1"/>
</dbReference>
<keyword evidence="7" id="KW-0597">Phosphoprotein</keyword>
<dbReference type="OrthoDB" id="676979at2759"/>
<evidence type="ECO:0000256" key="19">
    <source>
        <dbReference type="ARBA" id="ARBA00023180"/>
    </source>
</evidence>
<gene>
    <name evidence="26" type="primary">LOC115988518</name>
</gene>
<dbReference type="FunFam" id="3.80.10.10:FF:000095">
    <property type="entry name" value="LRR receptor-like serine/threonine-protein kinase GSO1"/>
    <property type="match status" value="2"/>
</dbReference>
<comment type="catalytic activity">
    <reaction evidence="20">
        <text>L-threonyl-[protein] + ATP = O-phospho-L-threonyl-[protein] + ADP + H(+)</text>
        <dbReference type="Rhea" id="RHEA:46608"/>
        <dbReference type="Rhea" id="RHEA-COMP:11060"/>
        <dbReference type="Rhea" id="RHEA-COMP:11605"/>
        <dbReference type="ChEBI" id="CHEBI:15378"/>
        <dbReference type="ChEBI" id="CHEBI:30013"/>
        <dbReference type="ChEBI" id="CHEBI:30616"/>
        <dbReference type="ChEBI" id="CHEBI:61977"/>
        <dbReference type="ChEBI" id="CHEBI:456216"/>
        <dbReference type="EC" id="2.7.11.1"/>
    </reaction>
</comment>
<dbReference type="RefSeq" id="XP_030967947.1">
    <property type="nucleotide sequence ID" value="XM_031112087.1"/>
</dbReference>
<feature type="domain" description="Protein kinase" evidence="25">
    <location>
        <begin position="838"/>
        <end position="1117"/>
    </location>
</feature>
<evidence type="ECO:0000256" key="5">
    <source>
        <dbReference type="ARBA" id="ARBA00022475"/>
    </source>
</evidence>
<dbReference type="InterPro" id="IPR032675">
    <property type="entry name" value="LRR_dom_sf"/>
</dbReference>
<dbReference type="Proteomes" id="UP000594261">
    <property type="component" value="Chromosome 5"/>
</dbReference>
<comment type="similarity">
    <text evidence="3">Belongs to the protein kinase superfamily. Ser/Thr protein kinase family.</text>
</comment>
<keyword evidence="16 23" id="KW-1133">Transmembrane helix</keyword>
<dbReference type="InterPro" id="IPR017441">
    <property type="entry name" value="Protein_kinase_ATP_BS"/>
</dbReference>
<evidence type="ECO:0000256" key="7">
    <source>
        <dbReference type="ARBA" id="ARBA00022553"/>
    </source>
</evidence>
<evidence type="ECO:0000313" key="26">
    <source>
        <dbReference type="EnsemblPlants" id="QL05p050174:mrna"/>
    </source>
</evidence>
<evidence type="ECO:0000256" key="24">
    <source>
        <dbReference type="SAM" id="SignalP"/>
    </source>
</evidence>
<dbReference type="GO" id="GO:0004674">
    <property type="term" value="F:protein serine/threonine kinase activity"/>
    <property type="evidence" value="ECO:0007669"/>
    <property type="project" value="UniProtKB-KW"/>
</dbReference>
<dbReference type="GO" id="GO:0005886">
    <property type="term" value="C:plasma membrane"/>
    <property type="evidence" value="ECO:0007669"/>
    <property type="project" value="UniProtKB-SubCell"/>
</dbReference>
<dbReference type="EnsemblPlants" id="QL05p050174:mrna">
    <property type="protein sequence ID" value="QL05p050174:mrna"/>
    <property type="gene ID" value="QL05p050174"/>
</dbReference>
<dbReference type="InParanoid" id="A0A7N2LQQ1"/>
<dbReference type="Pfam" id="PF13855">
    <property type="entry name" value="LRR_8"/>
    <property type="match status" value="2"/>
</dbReference>
<reference evidence="26 27" key="1">
    <citation type="journal article" date="2016" name="G3 (Bethesda)">
        <title>First Draft Assembly and Annotation of the Genome of a California Endemic Oak Quercus lobata Nee (Fagaceae).</title>
        <authorList>
            <person name="Sork V.L."/>
            <person name="Fitz-Gibbon S.T."/>
            <person name="Puiu D."/>
            <person name="Crepeau M."/>
            <person name="Gugger P.F."/>
            <person name="Sherman R."/>
            <person name="Stevens K."/>
            <person name="Langley C.H."/>
            <person name="Pellegrini M."/>
            <person name="Salzberg S.L."/>
        </authorList>
    </citation>
    <scope>NUCLEOTIDE SEQUENCE [LARGE SCALE GENOMIC DNA]</scope>
    <source>
        <strain evidence="26 27">cv. SW786</strain>
    </source>
</reference>
<keyword evidence="10 23" id="KW-0812">Transmembrane</keyword>
<feature type="signal peptide" evidence="24">
    <location>
        <begin position="1"/>
        <end position="34"/>
    </location>
</feature>
<dbReference type="Gene3D" id="3.30.200.20">
    <property type="entry name" value="Phosphorylase Kinase, domain 1"/>
    <property type="match status" value="1"/>
</dbReference>
<evidence type="ECO:0000256" key="20">
    <source>
        <dbReference type="ARBA" id="ARBA00047899"/>
    </source>
</evidence>
<dbReference type="SMART" id="SM00220">
    <property type="entry name" value="S_TKc"/>
    <property type="match status" value="1"/>
</dbReference>
<evidence type="ECO:0000256" key="4">
    <source>
        <dbReference type="ARBA" id="ARBA00012513"/>
    </source>
</evidence>
<dbReference type="InterPro" id="IPR001611">
    <property type="entry name" value="Leu-rich_rpt"/>
</dbReference>
<dbReference type="EC" id="2.7.11.1" evidence="4"/>
<evidence type="ECO:0000256" key="23">
    <source>
        <dbReference type="SAM" id="Phobius"/>
    </source>
</evidence>
<evidence type="ECO:0000256" key="9">
    <source>
        <dbReference type="ARBA" id="ARBA00022679"/>
    </source>
</evidence>
<keyword evidence="15 22" id="KW-0067">ATP-binding</keyword>
<dbReference type="OMA" id="HDENHEV"/>
<keyword evidence="12" id="KW-0677">Repeat</keyword>
<dbReference type="InterPro" id="IPR000719">
    <property type="entry name" value="Prot_kinase_dom"/>
</dbReference>